<dbReference type="InterPro" id="IPR036097">
    <property type="entry name" value="HisK_dim/P_sf"/>
</dbReference>
<dbReference type="SMART" id="SM00387">
    <property type="entry name" value="HATPase_c"/>
    <property type="match status" value="1"/>
</dbReference>
<dbReference type="RefSeq" id="WP_107012179.1">
    <property type="nucleotide sequence ID" value="NZ_CP028136.1"/>
</dbReference>
<dbReference type="EMBL" id="CP028136">
    <property type="protein sequence ID" value="AVR45401.1"/>
    <property type="molecule type" value="Genomic_DNA"/>
</dbReference>
<keyword evidence="9" id="KW-1185">Reference proteome</keyword>
<dbReference type="SUPFAM" id="SSF55874">
    <property type="entry name" value="ATPase domain of HSP90 chaperone/DNA topoisomerase II/histidine kinase"/>
    <property type="match status" value="1"/>
</dbReference>
<feature type="chain" id="PRO_5015315473" description="histidine kinase" evidence="6">
    <location>
        <begin position="23"/>
        <end position="1151"/>
    </location>
</feature>
<dbReference type="Gene3D" id="3.30.565.10">
    <property type="entry name" value="Histidine kinase-like ATPase, C-terminal domain"/>
    <property type="match status" value="1"/>
</dbReference>
<dbReference type="InterPro" id="IPR003594">
    <property type="entry name" value="HATPase_dom"/>
</dbReference>
<feature type="domain" description="Histidine kinase" evidence="7">
    <location>
        <begin position="895"/>
        <end position="1151"/>
    </location>
</feature>
<comment type="catalytic activity">
    <reaction evidence="1">
        <text>ATP + protein L-histidine = ADP + protein N-phospho-L-histidine.</text>
        <dbReference type="EC" id="2.7.13.3"/>
    </reaction>
</comment>
<evidence type="ECO:0000256" key="4">
    <source>
        <dbReference type="SAM" id="Coils"/>
    </source>
</evidence>
<dbReference type="InterPro" id="IPR011110">
    <property type="entry name" value="Reg_prop"/>
</dbReference>
<evidence type="ECO:0000259" key="7">
    <source>
        <dbReference type="PROSITE" id="PS50109"/>
    </source>
</evidence>
<feature type="transmembrane region" description="Helical" evidence="5">
    <location>
        <begin position="815"/>
        <end position="835"/>
    </location>
</feature>
<keyword evidence="5" id="KW-0812">Transmembrane</keyword>
<keyword evidence="6" id="KW-0732">Signal</keyword>
<accession>A0A2R3Z558</accession>
<dbReference type="Proteomes" id="UP000241507">
    <property type="component" value="Chromosome"/>
</dbReference>
<keyword evidence="5" id="KW-0472">Membrane</keyword>
<evidence type="ECO:0000256" key="6">
    <source>
        <dbReference type="SAM" id="SignalP"/>
    </source>
</evidence>
<proteinExistence type="predicted"/>
<dbReference type="CDD" id="cd00082">
    <property type="entry name" value="HisKA"/>
    <property type="match status" value="1"/>
</dbReference>
<dbReference type="PROSITE" id="PS50109">
    <property type="entry name" value="HIS_KIN"/>
    <property type="match status" value="1"/>
</dbReference>
<gene>
    <name evidence="8" type="ORF">C7S20_09020</name>
</gene>
<name>A0A2R3Z558_9FLAO</name>
<evidence type="ECO:0000256" key="5">
    <source>
        <dbReference type="SAM" id="Phobius"/>
    </source>
</evidence>
<dbReference type="CDD" id="cd00063">
    <property type="entry name" value="FN3"/>
    <property type="match status" value="1"/>
</dbReference>
<dbReference type="InterPro" id="IPR015943">
    <property type="entry name" value="WD40/YVTN_repeat-like_dom_sf"/>
</dbReference>
<dbReference type="Pfam" id="PF02518">
    <property type="entry name" value="HATPase_c"/>
    <property type="match status" value="1"/>
</dbReference>
<feature type="signal peptide" evidence="6">
    <location>
        <begin position="1"/>
        <end position="22"/>
    </location>
</feature>
<dbReference type="AlphaFoldDB" id="A0A2R3Z558"/>
<keyword evidence="5" id="KW-1133">Transmembrane helix</keyword>
<evidence type="ECO:0000256" key="2">
    <source>
        <dbReference type="ARBA" id="ARBA00012438"/>
    </source>
</evidence>
<sequence length="1151" mass="129750">MKYVSPLIQCFLLLVLATNLSAQNTGKEALYFQTYTIEDGLADNKVFDLTQDHYGYVWIATGSGVSRFDGYEFINYRNDPEDSTSLSANGTFHILSDRDNNIWVVTFNGLNKFDRSSGNFHRYKHDPADSTSLPDDFIRELYESKKGTLWIGSETALSFFDAEDKTFKEVLTSADSKTEDPLIISSITEDKDGKIWVASLGNGIMSFDPETGQKTHININQKNGSQLSSKVIQTIFIDDNDILWGNYLRRDDRMGAIQKEVKPGTPSGLWKKDLKTGVEYTYIFEPEKAHPLWFSVSDIIQTKDGRLWFSQSGGAPESLVYYDRKADSFFGYSYDAYNPGSIAWSFATTLLEDSFGNLWVGTSRGLNRTRRNKIQMKSFVPVPENSQDLTNNIYGITGLGENRYGLTSDGAPLIIWNRSTNTWSRLESEARRVPMIYDGNDKAWYVSEDFSINKIDLNTLKTKSFGVLPNHALVKRMLKLADETLVIGGNGLWTLDEASGQFHQIELKGIKSDRYGLFIPWMDIDSKGTLWFIAGNVLLDSTKTNYRFTIAGYNPKTGTLIPPKISKDYINAFGNGIATHIFKDSRERLWVSKSNGLVQLDSTFSHIKIYNQTNGLQYPEVLGTIEDDQGMIWISTRYGISRLNPSTGSIRNYGRDDGLRPSRMNEGAIYKNQEGVLFFGGVGGITYFKPDTIQEISDPPPIRIESMHIGEDQKTNILSHSNAAKDIEVDWDSNSINIEYVSINYSNPDETTYSYQLEGFQNNWMDAGKRQQAQFSNLPEGDYTFKVKAVNADGLGSKNSASVSFSILPPWWRTWWAYTFYIVLLIAAIIAADRIQRRKVQQKEREKARKKELEQAQEIKKAYLELEEAHHNLQAAQKQLVQQEKLASLGQLTAGIAHEIKNPLNFVNNFSEVSNELIDEACDELKKLDDSDAKKEILAILQSVKGNLNKVHQHGSRANGIVTSMLQHSRGGEGKREPTDLNALIKEYVNLSFHGMRASKNPINVKIEWKLEKEVGMINLISEDFSRVIVNLCNNAFDAMRVKSLSPSPGSTSAPVNVTENECNYEPKLTVRTRREENHITIEIEDNGPGIPEDLKDNIFQPFFTTKKGTEGTGLGLSITHDIINAHGGELKMETSRGKNPFTKFIIQLPN</sequence>
<dbReference type="InterPro" id="IPR004358">
    <property type="entry name" value="Sig_transdc_His_kin-like_C"/>
</dbReference>
<dbReference type="InterPro" id="IPR003661">
    <property type="entry name" value="HisK_dim/P_dom"/>
</dbReference>
<dbReference type="SMART" id="SM00388">
    <property type="entry name" value="HisKA"/>
    <property type="match status" value="1"/>
</dbReference>
<dbReference type="Gene3D" id="1.10.287.130">
    <property type="match status" value="1"/>
</dbReference>
<dbReference type="InterPro" id="IPR013783">
    <property type="entry name" value="Ig-like_fold"/>
</dbReference>
<dbReference type="KEGG" id="grs:C7S20_09020"/>
<dbReference type="SUPFAM" id="SSF47384">
    <property type="entry name" value="Homodimeric domain of signal transducing histidine kinase"/>
    <property type="match status" value="1"/>
</dbReference>
<organism evidence="8 9">
    <name type="scientific">Christiangramia fulva</name>
    <dbReference type="NCBI Taxonomy" id="2126553"/>
    <lineage>
        <taxon>Bacteria</taxon>
        <taxon>Pseudomonadati</taxon>
        <taxon>Bacteroidota</taxon>
        <taxon>Flavobacteriia</taxon>
        <taxon>Flavobacteriales</taxon>
        <taxon>Flavobacteriaceae</taxon>
        <taxon>Christiangramia</taxon>
    </lineage>
</organism>
<dbReference type="InterPro" id="IPR011123">
    <property type="entry name" value="Y_Y_Y"/>
</dbReference>
<dbReference type="InterPro" id="IPR003961">
    <property type="entry name" value="FN3_dom"/>
</dbReference>
<dbReference type="CDD" id="cd22249">
    <property type="entry name" value="UDM1_RNF168_RNF169-like"/>
    <property type="match status" value="1"/>
</dbReference>
<dbReference type="InterPro" id="IPR036890">
    <property type="entry name" value="HATPase_C_sf"/>
</dbReference>
<dbReference type="CDD" id="cd00075">
    <property type="entry name" value="HATPase"/>
    <property type="match status" value="1"/>
</dbReference>
<dbReference type="PANTHER" id="PTHR43547">
    <property type="entry name" value="TWO-COMPONENT HISTIDINE KINASE"/>
    <property type="match status" value="1"/>
</dbReference>
<dbReference type="SUPFAM" id="SSF63829">
    <property type="entry name" value="Calcium-dependent phosphotriesterase"/>
    <property type="match status" value="3"/>
</dbReference>
<evidence type="ECO:0000313" key="9">
    <source>
        <dbReference type="Proteomes" id="UP000241507"/>
    </source>
</evidence>
<dbReference type="EC" id="2.7.13.3" evidence="2"/>
<evidence type="ECO:0000256" key="1">
    <source>
        <dbReference type="ARBA" id="ARBA00000085"/>
    </source>
</evidence>
<reference evidence="9" key="1">
    <citation type="submission" date="2018-03" db="EMBL/GenBank/DDBJ databases">
        <title>Gramella fulva sp. nov., isolated from a dry surface of tidal flat.</title>
        <authorList>
            <person name="Hwang S.H."/>
            <person name="Hwang W.M."/>
            <person name="Kang K."/>
            <person name="Ahn T.-Y."/>
        </authorList>
    </citation>
    <scope>NUCLEOTIDE SEQUENCE [LARGE SCALE GENOMIC DNA]</scope>
    <source>
        <strain evidence="9">SH35</strain>
    </source>
</reference>
<dbReference type="PRINTS" id="PR00344">
    <property type="entry name" value="BCTRLSENSOR"/>
</dbReference>
<keyword evidence="3" id="KW-0597">Phosphoprotein</keyword>
<dbReference type="InterPro" id="IPR005467">
    <property type="entry name" value="His_kinase_dom"/>
</dbReference>
<keyword evidence="4" id="KW-0175">Coiled coil</keyword>
<evidence type="ECO:0000256" key="3">
    <source>
        <dbReference type="ARBA" id="ARBA00022553"/>
    </source>
</evidence>
<dbReference type="Gene3D" id="2.130.10.10">
    <property type="entry name" value="YVTN repeat-like/Quinoprotein amine dehydrogenase"/>
    <property type="match status" value="3"/>
</dbReference>
<feature type="coiled-coil region" evidence="4">
    <location>
        <begin position="836"/>
        <end position="886"/>
    </location>
</feature>
<protein>
    <recommendedName>
        <fullName evidence="2">histidine kinase</fullName>
        <ecNumber evidence="2">2.7.13.3</ecNumber>
    </recommendedName>
</protein>
<evidence type="ECO:0000313" key="8">
    <source>
        <dbReference type="EMBL" id="AVR45401.1"/>
    </source>
</evidence>
<dbReference type="PANTHER" id="PTHR43547:SF2">
    <property type="entry name" value="HYBRID SIGNAL TRANSDUCTION HISTIDINE KINASE C"/>
    <property type="match status" value="1"/>
</dbReference>
<dbReference type="OrthoDB" id="9809670at2"/>
<dbReference type="Gene3D" id="2.60.40.10">
    <property type="entry name" value="Immunoglobulins"/>
    <property type="match status" value="1"/>
</dbReference>
<dbReference type="Pfam" id="PF07495">
    <property type="entry name" value="Y_Y_Y"/>
    <property type="match status" value="1"/>
</dbReference>
<dbReference type="Pfam" id="PF07494">
    <property type="entry name" value="Reg_prop"/>
    <property type="match status" value="3"/>
</dbReference>
<dbReference type="GO" id="GO:0000155">
    <property type="term" value="F:phosphorelay sensor kinase activity"/>
    <property type="evidence" value="ECO:0007669"/>
    <property type="project" value="InterPro"/>
</dbReference>